<evidence type="ECO:0000313" key="7">
    <source>
        <dbReference type="EMBL" id="AMC93509.1"/>
    </source>
</evidence>
<dbReference type="InterPro" id="IPR023179">
    <property type="entry name" value="GTP-bd_ortho_bundle_sf"/>
</dbReference>
<dbReference type="Proteomes" id="UP000063781">
    <property type="component" value="Chromosome"/>
</dbReference>
<evidence type="ECO:0000256" key="5">
    <source>
        <dbReference type="PIRSR" id="PIRSR006230-1"/>
    </source>
</evidence>
<dbReference type="InterPro" id="IPR016478">
    <property type="entry name" value="GTPase_MTG1"/>
</dbReference>
<comment type="function">
    <text evidence="4">Required for a late step of 50S ribosomal subunit assembly. Has GTPase activity.</text>
</comment>
<dbReference type="KEGG" id="erl:AOC36_05795"/>
<name>A0A0X8H0A3_9FIRM</name>
<feature type="binding site" evidence="5">
    <location>
        <begin position="131"/>
        <end position="136"/>
    </location>
    <ligand>
        <name>GTP</name>
        <dbReference type="ChEBI" id="CHEBI:37565"/>
    </ligand>
</feature>
<dbReference type="GO" id="GO:0005737">
    <property type="term" value="C:cytoplasm"/>
    <property type="evidence" value="ECO:0007669"/>
    <property type="project" value="UniProtKB-SubCell"/>
</dbReference>
<reference evidence="7 8" key="1">
    <citation type="submission" date="2015-10" db="EMBL/GenBank/DDBJ databases">
        <title>Erysipelothrix larvae sp. LV19 isolated from the larval gut of the rhinoceros beetle, Trypoxylus dichotomus.</title>
        <authorList>
            <person name="Lim S."/>
            <person name="Kim B.-C."/>
        </authorList>
    </citation>
    <scope>NUCLEOTIDE SEQUENCE [LARGE SCALE GENOMIC DNA]</scope>
    <source>
        <strain evidence="7 8">LV19</strain>
    </source>
</reference>
<dbReference type="Pfam" id="PF01926">
    <property type="entry name" value="MMR_HSR1"/>
    <property type="match status" value="1"/>
</dbReference>
<dbReference type="PANTHER" id="PTHR45782">
    <property type="entry name" value="MITOCHONDRIAL RIBOSOME-ASSOCIATED GTPASE 1"/>
    <property type="match status" value="1"/>
</dbReference>
<evidence type="ECO:0000259" key="6">
    <source>
        <dbReference type="Pfam" id="PF01926"/>
    </source>
</evidence>
<accession>A0A0X8H0A3</accession>
<gene>
    <name evidence="7" type="ORF">AOC36_05795</name>
</gene>
<organism evidence="7 8">
    <name type="scientific">Erysipelothrix larvae</name>
    <dbReference type="NCBI Taxonomy" id="1514105"/>
    <lineage>
        <taxon>Bacteria</taxon>
        <taxon>Bacillati</taxon>
        <taxon>Bacillota</taxon>
        <taxon>Erysipelotrichia</taxon>
        <taxon>Erysipelotrichales</taxon>
        <taxon>Erysipelotrichaceae</taxon>
        <taxon>Erysipelothrix</taxon>
    </lineage>
</organism>
<dbReference type="Gene3D" id="1.10.1580.10">
    <property type="match status" value="1"/>
</dbReference>
<dbReference type="AlphaFoldDB" id="A0A0X8H0A3"/>
<keyword evidence="8" id="KW-1185">Reference proteome</keyword>
<comment type="subcellular location">
    <subcellularLocation>
        <location evidence="4">Cytoplasm</location>
    </subcellularLocation>
</comment>
<dbReference type="GO" id="GO:0006412">
    <property type="term" value="P:translation"/>
    <property type="evidence" value="ECO:0007669"/>
    <property type="project" value="TreeGrafter"/>
</dbReference>
<evidence type="ECO:0000256" key="3">
    <source>
        <dbReference type="ARBA" id="ARBA00023134"/>
    </source>
</evidence>
<dbReference type="InterPro" id="IPR027417">
    <property type="entry name" value="P-loop_NTPase"/>
</dbReference>
<proteinExistence type="inferred from homology"/>
<dbReference type="NCBIfam" id="TIGR03596">
    <property type="entry name" value="GTPase_YlqF"/>
    <property type="match status" value="1"/>
</dbReference>
<dbReference type="PIRSF" id="PIRSF006230">
    <property type="entry name" value="MG442"/>
    <property type="match status" value="1"/>
</dbReference>
<feature type="binding site" evidence="5">
    <location>
        <position position="175"/>
    </location>
    <ligand>
        <name>GTP</name>
        <dbReference type="ChEBI" id="CHEBI:37565"/>
    </ligand>
</feature>
<protein>
    <recommendedName>
        <fullName evidence="1 4">Ribosome biogenesis GTPase A</fullName>
    </recommendedName>
</protein>
<dbReference type="PANTHER" id="PTHR45782:SF4">
    <property type="entry name" value="MITOCHONDRIAL RIBOSOME-ASSOCIATED GTPASE 1"/>
    <property type="match status" value="1"/>
</dbReference>
<dbReference type="CDD" id="cd01856">
    <property type="entry name" value="YlqF"/>
    <property type="match status" value="1"/>
</dbReference>
<evidence type="ECO:0000256" key="2">
    <source>
        <dbReference type="ARBA" id="ARBA00022741"/>
    </source>
</evidence>
<evidence type="ECO:0000256" key="4">
    <source>
        <dbReference type="PIRNR" id="PIRNR006230"/>
    </source>
</evidence>
<dbReference type="RefSeq" id="WP_067632366.1">
    <property type="nucleotide sequence ID" value="NZ_CP013213.1"/>
</dbReference>
<dbReference type="InterPro" id="IPR019991">
    <property type="entry name" value="GTP-bd_ribosome_bgen"/>
</dbReference>
<dbReference type="GO" id="GO:0003924">
    <property type="term" value="F:GTPase activity"/>
    <property type="evidence" value="ECO:0007669"/>
    <property type="project" value="TreeGrafter"/>
</dbReference>
<keyword evidence="2 4" id="KW-0547">Nucleotide-binding</keyword>
<dbReference type="OrthoDB" id="9779790at2"/>
<comment type="similarity">
    <text evidence="4">Belongs to the TRAFAC class YlqF/YawG GTPase family. MTG1 subfamily.</text>
</comment>
<evidence type="ECO:0000313" key="8">
    <source>
        <dbReference type="Proteomes" id="UP000063781"/>
    </source>
</evidence>
<dbReference type="STRING" id="1514105.AOC36_05795"/>
<dbReference type="GO" id="GO:0005525">
    <property type="term" value="F:GTP binding"/>
    <property type="evidence" value="ECO:0007669"/>
    <property type="project" value="UniProtKB-KW"/>
</dbReference>
<keyword evidence="3 4" id="KW-0342">GTP-binding</keyword>
<dbReference type="SUPFAM" id="SSF52540">
    <property type="entry name" value="P-loop containing nucleoside triphosphate hydrolases"/>
    <property type="match status" value="1"/>
</dbReference>
<dbReference type="Gene3D" id="3.40.50.300">
    <property type="entry name" value="P-loop containing nucleotide triphosphate hydrolases"/>
    <property type="match status" value="1"/>
</dbReference>
<keyword evidence="4" id="KW-0963">Cytoplasm</keyword>
<dbReference type="InterPro" id="IPR006073">
    <property type="entry name" value="GTP-bd"/>
</dbReference>
<evidence type="ECO:0000256" key="1">
    <source>
        <dbReference type="ARBA" id="ARBA00014898"/>
    </source>
</evidence>
<dbReference type="EMBL" id="CP013213">
    <property type="protein sequence ID" value="AMC93509.1"/>
    <property type="molecule type" value="Genomic_DNA"/>
</dbReference>
<sequence length="275" mass="30966">MSVAQWFPGHMAKAIRLIEDNLKAVDFVIECRDARAPISTRNPLLAKTFQNKKRLILLTKKDLASLERTSQIMKTLEDEGHVVLLVDVHKDNIKRLVLEKTAEIMKEKHDRDKRRGIRSRASRAMIVGVPNVGKSTVINRLASRKAVRAENRPGVTQSLTLVKVSEALEIVDTPGLLWPKFETESMGIINALVGSIKETGFSLEVISDTARDYLIEHNPNSLQTRYSITTFDSFYESVGKSMGWLVSGGEVDDVFVRRMFLKDVQNGTLGMITWD</sequence>
<feature type="domain" description="G" evidence="6">
    <location>
        <begin position="124"/>
        <end position="207"/>
    </location>
</feature>
<dbReference type="PRINTS" id="PR00326">
    <property type="entry name" value="GTP1OBG"/>
</dbReference>